<comment type="caution">
    <text evidence="2">The sequence shown here is derived from an EMBL/GenBank/DDBJ whole genome shotgun (WGS) entry which is preliminary data.</text>
</comment>
<dbReference type="Pfam" id="PF13456">
    <property type="entry name" value="RVT_3"/>
    <property type="match status" value="1"/>
</dbReference>
<organism evidence="2 3">
    <name type="scientific">Gossypium stocksii</name>
    <dbReference type="NCBI Taxonomy" id="47602"/>
    <lineage>
        <taxon>Eukaryota</taxon>
        <taxon>Viridiplantae</taxon>
        <taxon>Streptophyta</taxon>
        <taxon>Embryophyta</taxon>
        <taxon>Tracheophyta</taxon>
        <taxon>Spermatophyta</taxon>
        <taxon>Magnoliopsida</taxon>
        <taxon>eudicotyledons</taxon>
        <taxon>Gunneridae</taxon>
        <taxon>Pentapetalae</taxon>
        <taxon>rosids</taxon>
        <taxon>malvids</taxon>
        <taxon>Malvales</taxon>
        <taxon>Malvaceae</taxon>
        <taxon>Malvoideae</taxon>
        <taxon>Gossypium</taxon>
    </lineage>
</organism>
<dbReference type="GO" id="GO:0004523">
    <property type="term" value="F:RNA-DNA hybrid ribonuclease activity"/>
    <property type="evidence" value="ECO:0007669"/>
    <property type="project" value="InterPro"/>
</dbReference>
<protein>
    <recommendedName>
        <fullName evidence="1">RNase H type-1 domain-containing protein</fullName>
    </recommendedName>
</protein>
<dbReference type="InterPro" id="IPR002156">
    <property type="entry name" value="RNaseH_domain"/>
</dbReference>
<evidence type="ECO:0000259" key="1">
    <source>
        <dbReference type="Pfam" id="PF13456"/>
    </source>
</evidence>
<dbReference type="Gene3D" id="3.30.420.10">
    <property type="entry name" value="Ribonuclease H-like superfamily/Ribonuclease H"/>
    <property type="match status" value="1"/>
</dbReference>
<evidence type="ECO:0000313" key="2">
    <source>
        <dbReference type="EMBL" id="KAH1033619.1"/>
    </source>
</evidence>
<accession>A0A9D3ZGS4</accession>
<sequence>MIHLPLLVELSGVVENLSILKNYICLEGYDNLLIQFDNLETVKDIYESSLKGFNSALVRRIHRLLSRFGCWSILHISREDNQEADSLVKTVHERRHGLRLFEVLLFREGFKFM</sequence>
<proteinExistence type="predicted"/>
<dbReference type="OrthoDB" id="999696at2759"/>
<evidence type="ECO:0000313" key="3">
    <source>
        <dbReference type="Proteomes" id="UP000828251"/>
    </source>
</evidence>
<dbReference type="GO" id="GO:0003676">
    <property type="term" value="F:nucleic acid binding"/>
    <property type="evidence" value="ECO:0007669"/>
    <property type="project" value="InterPro"/>
</dbReference>
<feature type="domain" description="RNase H type-1" evidence="1">
    <location>
        <begin position="27"/>
        <end position="90"/>
    </location>
</feature>
<dbReference type="EMBL" id="JAIQCV010000013">
    <property type="protein sequence ID" value="KAH1033619.1"/>
    <property type="molecule type" value="Genomic_DNA"/>
</dbReference>
<gene>
    <name evidence="2" type="ORF">J1N35_045793</name>
</gene>
<dbReference type="InterPro" id="IPR036397">
    <property type="entry name" value="RNaseH_sf"/>
</dbReference>
<name>A0A9D3ZGS4_9ROSI</name>
<reference evidence="2 3" key="1">
    <citation type="journal article" date="2021" name="Plant Biotechnol. J.">
        <title>Multi-omics assisted identification of the key and species-specific regulatory components of drought-tolerant mechanisms in Gossypium stocksii.</title>
        <authorList>
            <person name="Yu D."/>
            <person name="Ke L."/>
            <person name="Zhang D."/>
            <person name="Wu Y."/>
            <person name="Sun Y."/>
            <person name="Mei J."/>
            <person name="Sun J."/>
            <person name="Sun Y."/>
        </authorList>
    </citation>
    <scope>NUCLEOTIDE SEQUENCE [LARGE SCALE GENOMIC DNA]</scope>
    <source>
        <strain evidence="3">cv. E1</strain>
        <tissue evidence="2">Leaf</tissue>
    </source>
</reference>
<dbReference type="Proteomes" id="UP000828251">
    <property type="component" value="Unassembled WGS sequence"/>
</dbReference>
<dbReference type="AlphaFoldDB" id="A0A9D3ZGS4"/>
<keyword evidence="3" id="KW-1185">Reference proteome</keyword>